<dbReference type="AlphaFoldDB" id="A0A914WWU4"/>
<evidence type="ECO:0000313" key="1">
    <source>
        <dbReference type="Proteomes" id="UP000887566"/>
    </source>
</evidence>
<protein>
    <submittedName>
        <fullName evidence="2">Secreted protein</fullName>
    </submittedName>
</protein>
<dbReference type="InterPro" id="IPR016185">
    <property type="entry name" value="PreATP-grasp_dom_sf"/>
</dbReference>
<organism evidence="1 2">
    <name type="scientific">Plectus sambesii</name>
    <dbReference type="NCBI Taxonomy" id="2011161"/>
    <lineage>
        <taxon>Eukaryota</taxon>
        <taxon>Metazoa</taxon>
        <taxon>Ecdysozoa</taxon>
        <taxon>Nematoda</taxon>
        <taxon>Chromadorea</taxon>
        <taxon>Plectida</taxon>
        <taxon>Plectina</taxon>
        <taxon>Plectoidea</taxon>
        <taxon>Plectidae</taxon>
        <taxon>Plectus</taxon>
    </lineage>
</organism>
<reference evidence="2" key="1">
    <citation type="submission" date="2022-11" db="UniProtKB">
        <authorList>
            <consortium name="WormBaseParasite"/>
        </authorList>
    </citation>
    <scope>IDENTIFICATION</scope>
</reference>
<sequence>MGGLSRLVLQHRAVSAVLAQRASLCTSSSRHEKTREFRKVMIANRGEIAIRVFRVVVLLRLAIPSTDHFRPKVGRSDRTIVLDVSTAPLSCFTSLGDCLS</sequence>
<name>A0A914WWU4_9BILA</name>
<dbReference type="Gene3D" id="3.40.50.20">
    <property type="match status" value="1"/>
</dbReference>
<dbReference type="Proteomes" id="UP000887566">
    <property type="component" value="Unplaced"/>
</dbReference>
<proteinExistence type="predicted"/>
<keyword evidence="1" id="KW-1185">Reference proteome</keyword>
<accession>A0A914WWU4</accession>
<evidence type="ECO:0000313" key="2">
    <source>
        <dbReference type="WBParaSite" id="PSAMB.scaffold570size46881.g6982.t1"/>
    </source>
</evidence>
<dbReference type="WBParaSite" id="PSAMB.scaffold570size46881.g6982.t1">
    <property type="protein sequence ID" value="PSAMB.scaffold570size46881.g6982.t1"/>
    <property type="gene ID" value="PSAMB.scaffold570size46881.g6982"/>
</dbReference>
<dbReference type="SUPFAM" id="SSF52440">
    <property type="entry name" value="PreATP-grasp domain"/>
    <property type="match status" value="1"/>
</dbReference>